<keyword evidence="6" id="KW-0863">Zinc-finger</keyword>
<comment type="caution">
    <text evidence="10">The sequence shown here is derived from an EMBL/GenBank/DDBJ whole genome shotgun (WGS) entry which is preliminary data.</text>
</comment>
<evidence type="ECO:0000256" key="6">
    <source>
        <dbReference type="PROSITE-ProRule" id="PRU00723"/>
    </source>
</evidence>
<evidence type="ECO:0000256" key="4">
    <source>
        <dbReference type="ARBA" id="ARBA00022989"/>
    </source>
</evidence>
<evidence type="ECO:0000313" key="10">
    <source>
        <dbReference type="EMBL" id="KAF4681504.1"/>
    </source>
</evidence>
<comment type="similarity">
    <text evidence="2">Belongs to the CDC50/LEM3 family.</text>
</comment>
<evidence type="ECO:0000256" key="8">
    <source>
        <dbReference type="SAM" id="Phobius"/>
    </source>
</evidence>
<proteinExistence type="inferred from homology"/>
<feature type="domain" description="C3H1-type" evidence="9">
    <location>
        <begin position="349"/>
        <end position="378"/>
    </location>
</feature>
<dbReference type="InterPro" id="IPR000571">
    <property type="entry name" value="Znf_CCCH"/>
</dbReference>
<accession>A0A7J6NCL9</accession>
<keyword evidence="6" id="KW-0479">Metal-binding</keyword>
<gene>
    <name evidence="10" type="ORF">FOZ60_012049</name>
</gene>
<feature type="transmembrane region" description="Helical" evidence="8">
    <location>
        <begin position="42"/>
        <end position="61"/>
    </location>
</feature>
<sequence>MASGNGDEGDDEFDRRIARKYAGNSFMQQRLSAWQPLLSPRWVISSFVSFGMVFLALGAALSTVHSSEYRKDYTTSAVDGVAVIEIAIDAEMEAPIYMYEKYYMFDYPAAVSLGADPPAECEPATKSAEGKIYYPCGLVARAVFNDSFLMDVRKRNTSEWRRANLNEEAGVIAWQPDLEHRFQNVLPDAPPAAAAGSVVPNARMRNDEIFDMWLTYVFPPQICVPSGVYGSDPEFPCSAAQGYTRLPNPSGWGVENGHFVSWMRPAGMPTFRKVYGRVDEDLQEGDVVRVTVFDNYPVGSFGGSKSIIVASATLTGGINMYVSLAYIGAGGICLAFAIIFAMNPPFKGAYKTELCRYVLADTKCRFGAARCKWAHSIEEMHQHRRAILNQARRHYDGGKMYRPRTEPRTSPVVSVAQLPLSIWDELQSCSSTSTPPAGNFDEGIFGTSTEPLEPMTQSEDTLTETFPATDTEDILECLATLQNDMGNLPSDSGYAENWENGLELPEGAGQQQQQPMVEISGRQSNHDIDEGCSIQ</sequence>
<feature type="transmembrane region" description="Helical" evidence="8">
    <location>
        <begin position="321"/>
        <end position="342"/>
    </location>
</feature>
<organism evidence="10 11">
    <name type="scientific">Perkinsus olseni</name>
    <name type="common">Perkinsus atlanticus</name>
    <dbReference type="NCBI Taxonomy" id="32597"/>
    <lineage>
        <taxon>Eukaryota</taxon>
        <taxon>Sar</taxon>
        <taxon>Alveolata</taxon>
        <taxon>Perkinsozoa</taxon>
        <taxon>Perkinsea</taxon>
        <taxon>Perkinsida</taxon>
        <taxon>Perkinsidae</taxon>
        <taxon>Perkinsus</taxon>
    </lineage>
</organism>
<evidence type="ECO:0000259" key="9">
    <source>
        <dbReference type="PROSITE" id="PS50103"/>
    </source>
</evidence>
<dbReference type="GO" id="GO:0005886">
    <property type="term" value="C:plasma membrane"/>
    <property type="evidence" value="ECO:0007669"/>
    <property type="project" value="TreeGrafter"/>
</dbReference>
<dbReference type="GO" id="GO:0005794">
    <property type="term" value="C:Golgi apparatus"/>
    <property type="evidence" value="ECO:0007669"/>
    <property type="project" value="TreeGrafter"/>
</dbReference>
<dbReference type="EMBL" id="JABANP010000510">
    <property type="protein sequence ID" value="KAF4681504.1"/>
    <property type="molecule type" value="Genomic_DNA"/>
</dbReference>
<feature type="zinc finger region" description="C3H1-type" evidence="6">
    <location>
        <begin position="349"/>
        <end position="378"/>
    </location>
</feature>
<dbReference type="Gene3D" id="4.10.1000.10">
    <property type="entry name" value="Zinc finger, CCCH-type"/>
    <property type="match status" value="1"/>
</dbReference>
<dbReference type="OrthoDB" id="340608at2759"/>
<dbReference type="AlphaFoldDB" id="A0A7J6NCL9"/>
<dbReference type="PANTHER" id="PTHR10926">
    <property type="entry name" value="CELL CYCLE CONTROL PROTEIN 50"/>
    <property type="match status" value="1"/>
</dbReference>
<dbReference type="PROSITE" id="PS50103">
    <property type="entry name" value="ZF_C3H1"/>
    <property type="match status" value="1"/>
</dbReference>
<evidence type="ECO:0000256" key="1">
    <source>
        <dbReference type="ARBA" id="ARBA00004141"/>
    </source>
</evidence>
<keyword evidence="5 8" id="KW-0472">Membrane</keyword>
<dbReference type="GO" id="GO:0005783">
    <property type="term" value="C:endoplasmic reticulum"/>
    <property type="evidence" value="ECO:0007669"/>
    <property type="project" value="TreeGrafter"/>
</dbReference>
<evidence type="ECO:0000256" key="7">
    <source>
        <dbReference type="SAM" id="MobiDB-lite"/>
    </source>
</evidence>
<keyword evidence="4 8" id="KW-1133">Transmembrane helix</keyword>
<dbReference type="PANTHER" id="PTHR10926:SF0">
    <property type="entry name" value="CDC50, ISOFORM A"/>
    <property type="match status" value="1"/>
</dbReference>
<evidence type="ECO:0000256" key="3">
    <source>
        <dbReference type="ARBA" id="ARBA00022692"/>
    </source>
</evidence>
<dbReference type="Proteomes" id="UP000541610">
    <property type="component" value="Unassembled WGS sequence"/>
</dbReference>
<protein>
    <recommendedName>
        <fullName evidence="9">C3H1-type domain-containing protein</fullName>
    </recommendedName>
</protein>
<comment type="subcellular location">
    <subcellularLocation>
        <location evidence="1">Membrane</location>
        <topology evidence="1">Multi-pass membrane protein</topology>
    </subcellularLocation>
</comment>
<keyword evidence="3 8" id="KW-0812">Transmembrane</keyword>
<keyword evidence="6" id="KW-0862">Zinc</keyword>
<name>A0A7J6NCL9_PEROL</name>
<evidence type="ECO:0000313" key="11">
    <source>
        <dbReference type="Proteomes" id="UP000541610"/>
    </source>
</evidence>
<dbReference type="Pfam" id="PF03381">
    <property type="entry name" value="CDC50"/>
    <property type="match status" value="1"/>
</dbReference>
<dbReference type="GO" id="GO:0008270">
    <property type="term" value="F:zinc ion binding"/>
    <property type="evidence" value="ECO:0007669"/>
    <property type="project" value="UniProtKB-KW"/>
</dbReference>
<evidence type="ECO:0000256" key="2">
    <source>
        <dbReference type="ARBA" id="ARBA00009457"/>
    </source>
</evidence>
<reference evidence="10 11" key="1">
    <citation type="submission" date="2020-04" db="EMBL/GenBank/DDBJ databases">
        <title>Perkinsus olseni comparative genomics.</title>
        <authorList>
            <person name="Bogema D.R."/>
        </authorList>
    </citation>
    <scope>NUCLEOTIDE SEQUENCE [LARGE SCALE GENOMIC DNA]</scope>
    <source>
        <strain evidence="10">00978-12</strain>
    </source>
</reference>
<feature type="region of interest" description="Disordered" evidence="7">
    <location>
        <begin position="506"/>
        <end position="535"/>
    </location>
</feature>
<dbReference type="InterPro" id="IPR005045">
    <property type="entry name" value="CDC50/LEM3_fam"/>
</dbReference>
<evidence type="ECO:0000256" key="5">
    <source>
        <dbReference type="ARBA" id="ARBA00023136"/>
    </source>
</evidence>